<comment type="similarity">
    <text evidence="2">Belongs to the plant LTP family.</text>
</comment>
<sequence length="508" mass="50225">MVASAAAQSGCTTVLIGLYPCLNYISGNETAPTKSCCSQLSSVVQSQPQCLCSALGGDSVGGMTINKTRALELPKACNVQTPPVSKCNDAGGASAPGAAVAPTTPEVQTPVPAGSGSKATPSGPLQGSGVSSLNGPAGLVFALAAAAFYTMSTREAGKSMAAIRARCLFLAAAALLVASAYAQSGCTVALIGLYPCMNYISGNETAPAKSCCSQLSSVVQSQPECLCSALGGDSVGGMTINKTRALELPKACNVQTPPVSKCNDAGGASAPVADAPTTPKLQTPVAADSGSKATPLGYLQQNGVSSLHGPAGLVFTLAAAAAAFYTVSTVEGEEGGKSMAIIRAKSFFLAAVAAVLVMSASAQSGCTVALIGLYPCMNYISGNETAPAKSCCSQLSSVVQSQPECLCSALGGDSVGGMTINKTRALELPKACNVQTPPVSNCNGAGGASAPVADAPTTPELQTPAAAGTGSKATPSGYLQQNGVSSLHSAAGLVFALVATAFYTMSTV</sequence>
<keyword evidence="3" id="KW-0336">GPI-anchor</keyword>
<evidence type="ECO:0000256" key="7">
    <source>
        <dbReference type="ARBA" id="ARBA00023288"/>
    </source>
</evidence>
<feature type="transmembrane region" description="Helical" evidence="9">
    <location>
        <begin position="133"/>
        <end position="151"/>
    </location>
</feature>
<evidence type="ECO:0000256" key="3">
    <source>
        <dbReference type="ARBA" id="ARBA00022622"/>
    </source>
</evidence>
<comment type="subcellular location">
    <subcellularLocation>
        <location evidence="1">Cell membrane</location>
        <topology evidence="1">Lipid-anchor</topology>
        <topology evidence="1">GPI-anchor</topology>
    </subcellularLocation>
</comment>
<organism evidence="11 12">
    <name type="scientific">Lolium multiflorum</name>
    <name type="common">Italian ryegrass</name>
    <name type="synonym">Lolium perenne subsp. multiflorum</name>
    <dbReference type="NCBI Taxonomy" id="4521"/>
    <lineage>
        <taxon>Eukaryota</taxon>
        <taxon>Viridiplantae</taxon>
        <taxon>Streptophyta</taxon>
        <taxon>Embryophyta</taxon>
        <taxon>Tracheophyta</taxon>
        <taxon>Spermatophyta</taxon>
        <taxon>Magnoliopsida</taxon>
        <taxon>Liliopsida</taxon>
        <taxon>Poales</taxon>
        <taxon>Poaceae</taxon>
        <taxon>BOP clade</taxon>
        <taxon>Pooideae</taxon>
        <taxon>Poodae</taxon>
        <taxon>Poeae</taxon>
        <taxon>Poeae Chloroplast Group 2 (Poeae type)</taxon>
        <taxon>Loliodinae</taxon>
        <taxon>Loliinae</taxon>
        <taxon>Lolium</taxon>
    </lineage>
</organism>
<dbReference type="SUPFAM" id="SSF47699">
    <property type="entry name" value="Bifunctional inhibitor/lipid-transfer protein/seed storage 2S albumin"/>
    <property type="match status" value="3"/>
</dbReference>
<dbReference type="InterPro" id="IPR000528">
    <property type="entry name" value="Plant_nsLTP"/>
</dbReference>
<feature type="transmembrane region" description="Helical" evidence="9">
    <location>
        <begin position="487"/>
        <end position="505"/>
    </location>
</feature>
<evidence type="ECO:0000256" key="2">
    <source>
        <dbReference type="ARBA" id="ARBA00009748"/>
    </source>
</evidence>
<dbReference type="AlphaFoldDB" id="A0AAD8S0M5"/>
<proteinExistence type="inferred from homology"/>
<evidence type="ECO:0000256" key="9">
    <source>
        <dbReference type="SAM" id="Phobius"/>
    </source>
</evidence>
<evidence type="ECO:0000256" key="1">
    <source>
        <dbReference type="ARBA" id="ARBA00004609"/>
    </source>
</evidence>
<reference evidence="11" key="1">
    <citation type="submission" date="2023-07" db="EMBL/GenBank/DDBJ databases">
        <title>A chromosome-level genome assembly of Lolium multiflorum.</title>
        <authorList>
            <person name="Chen Y."/>
            <person name="Copetti D."/>
            <person name="Kolliker R."/>
            <person name="Studer B."/>
        </authorList>
    </citation>
    <scope>NUCLEOTIDE SEQUENCE</scope>
    <source>
        <strain evidence="11">02402/16</strain>
        <tissue evidence="11">Leaf</tissue>
    </source>
</reference>
<accession>A0AAD8S0M5</accession>
<dbReference type="GO" id="GO:0098552">
    <property type="term" value="C:side of membrane"/>
    <property type="evidence" value="ECO:0007669"/>
    <property type="project" value="UniProtKB-KW"/>
</dbReference>
<dbReference type="Pfam" id="PF14368">
    <property type="entry name" value="LTP_2"/>
    <property type="match status" value="3"/>
</dbReference>
<name>A0AAD8S0M5_LOLMU</name>
<feature type="transmembrane region" description="Helical" evidence="9">
    <location>
        <begin position="163"/>
        <end position="182"/>
    </location>
</feature>
<keyword evidence="9" id="KW-0472">Membrane</keyword>
<dbReference type="InterPro" id="IPR016140">
    <property type="entry name" value="Bifunc_inhib/LTP/seed_store"/>
</dbReference>
<comment type="caution">
    <text evidence="11">The sequence shown here is derived from an EMBL/GenBank/DDBJ whole genome shotgun (WGS) entry which is preliminary data.</text>
</comment>
<gene>
    <name evidence="11" type="ORF">QYE76_061259</name>
</gene>
<evidence type="ECO:0000256" key="8">
    <source>
        <dbReference type="SAM" id="MobiDB-lite"/>
    </source>
</evidence>
<keyword evidence="12" id="KW-1185">Reference proteome</keyword>
<feature type="region of interest" description="Disordered" evidence="8">
    <location>
        <begin position="96"/>
        <end position="128"/>
    </location>
</feature>
<dbReference type="CDD" id="cd00010">
    <property type="entry name" value="AAI_LTSS"/>
    <property type="match status" value="3"/>
</dbReference>
<evidence type="ECO:0000256" key="5">
    <source>
        <dbReference type="ARBA" id="ARBA00023157"/>
    </source>
</evidence>
<dbReference type="FunFam" id="1.10.110.10:FF:000001">
    <property type="entry name" value="Bifunctional inhibitor/lipid-transfer protein/seed storage 2S albumin superfamily protein"/>
    <property type="match status" value="3"/>
</dbReference>
<feature type="compositionally biased region" description="Polar residues" evidence="8">
    <location>
        <begin position="117"/>
        <end position="128"/>
    </location>
</feature>
<dbReference type="EMBL" id="JAUUTY010000004">
    <property type="protein sequence ID" value="KAK1643454.1"/>
    <property type="molecule type" value="Genomic_DNA"/>
</dbReference>
<dbReference type="PANTHER" id="PTHR33044">
    <property type="entry name" value="BIFUNCTIONAL INHIBITOR/LIPID-TRANSFER PROTEIN/SEED STORAGE 2S ALBUMIN SUPERFAMILY PROTEIN-RELATED"/>
    <property type="match status" value="1"/>
</dbReference>
<feature type="domain" description="Bifunctional inhibitor/plant lipid transfer protein/seed storage helical" evidence="10">
    <location>
        <begin position="11"/>
        <end position="87"/>
    </location>
</feature>
<feature type="transmembrane region" description="Helical" evidence="9">
    <location>
        <begin position="307"/>
        <end position="327"/>
    </location>
</feature>
<dbReference type="GO" id="GO:0006869">
    <property type="term" value="P:lipid transport"/>
    <property type="evidence" value="ECO:0007669"/>
    <property type="project" value="InterPro"/>
</dbReference>
<dbReference type="Gene3D" id="1.10.110.10">
    <property type="entry name" value="Plant lipid-transfer and hydrophobic proteins"/>
    <property type="match status" value="3"/>
</dbReference>
<feature type="region of interest" description="Disordered" evidence="8">
    <location>
        <begin position="453"/>
        <end position="474"/>
    </location>
</feature>
<keyword evidence="4" id="KW-0732">Signal</keyword>
<evidence type="ECO:0000313" key="11">
    <source>
        <dbReference type="EMBL" id="KAK1643454.1"/>
    </source>
</evidence>
<feature type="compositionally biased region" description="Low complexity" evidence="8">
    <location>
        <begin position="96"/>
        <end position="105"/>
    </location>
</feature>
<keyword evidence="5" id="KW-1015">Disulfide bond</keyword>
<protein>
    <recommendedName>
        <fullName evidence="10">Bifunctional inhibitor/plant lipid transfer protein/seed storage helical domain-containing protein</fullName>
    </recommendedName>
</protein>
<feature type="transmembrane region" description="Helical" evidence="9">
    <location>
        <begin position="347"/>
        <end position="374"/>
    </location>
</feature>
<dbReference type="InterPro" id="IPR036312">
    <property type="entry name" value="Bifun_inhib/LTP/seed_sf"/>
</dbReference>
<keyword evidence="9" id="KW-0812">Transmembrane</keyword>
<dbReference type="PRINTS" id="PR00382">
    <property type="entry name" value="LIPIDTRNSFER"/>
</dbReference>
<dbReference type="SMART" id="SM00499">
    <property type="entry name" value="AAI"/>
    <property type="match status" value="3"/>
</dbReference>
<keyword evidence="9" id="KW-1133">Transmembrane helix</keyword>
<keyword evidence="7" id="KW-0449">Lipoprotein</keyword>
<evidence type="ECO:0000256" key="6">
    <source>
        <dbReference type="ARBA" id="ARBA00023180"/>
    </source>
</evidence>
<dbReference type="GO" id="GO:0005886">
    <property type="term" value="C:plasma membrane"/>
    <property type="evidence" value="ECO:0007669"/>
    <property type="project" value="UniProtKB-SubCell"/>
</dbReference>
<dbReference type="GO" id="GO:0008289">
    <property type="term" value="F:lipid binding"/>
    <property type="evidence" value="ECO:0007669"/>
    <property type="project" value="InterPro"/>
</dbReference>
<keyword evidence="6" id="KW-0325">Glycoprotein</keyword>
<feature type="domain" description="Bifunctional inhibitor/plant lipid transfer protein/seed storage helical" evidence="10">
    <location>
        <begin position="366"/>
        <end position="442"/>
    </location>
</feature>
<feature type="region of interest" description="Disordered" evidence="8">
    <location>
        <begin position="265"/>
        <end position="286"/>
    </location>
</feature>
<evidence type="ECO:0000256" key="4">
    <source>
        <dbReference type="ARBA" id="ARBA00022729"/>
    </source>
</evidence>
<dbReference type="Proteomes" id="UP001231189">
    <property type="component" value="Unassembled WGS sequence"/>
</dbReference>
<dbReference type="InterPro" id="IPR043325">
    <property type="entry name" value="LTSS"/>
</dbReference>
<feature type="domain" description="Bifunctional inhibitor/plant lipid transfer protein/seed storage helical" evidence="10">
    <location>
        <begin position="186"/>
        <end position="262"/>
    </location>
</feature>
<evidence type="ECO:0000313" key="12">
    <source>
        <dbReference type="Proteomes" id="UP001231189"/>
    </source>
</evidence>
<evidence type="ECO:0000259" key="10">
    <source>
        <dbReference type="SMART" id="SM00499"/>
    </source>
</evidence>